<keyword evidence="2" id="KW-1185">Reference proteome</keyword>
<evidence type="ECO:0000313" key="2">
    <source>
        <dbReference type="Proteomes" id="UP001367508"/>
    </source>
</evidence>
<name>A0AAN9MUF5_CANGL</name>
<gene>
    <name evidence="1" type="ORF">VNO77_03263</name>
</gene>
<organism evidence="1 2">
    <name type="scientific">Canavalia gladiata</name>
    <name type="common">Sword bean</name>
    <name type="synonym">Dolichos gladiatus</name>
    <dbReference type="NCBI Taxonomy" id="3824"/>
    <lineage>
        <taxon>Eukaryota</taxon>
        <taxon>Viridiplantae</taxon>
        <taxon>Streptophyta</taxon>
        <taxon>Embryophyta</taxon>
        <taxon>Tracheophyta</taxon>
        <taxon>Spermatophyta</taxon>
        <taxon>Magnoliopsida</taxon>
        <taxon>eudicotyledons</taxon>
        <taxon>Gunneridae</taxon>
        <taxon>Pentapetalae</taxon>
        <taxon>rosids</taxon>
        <taxon>fabids</taxon>
        <taxon>Fabales</taxon>
        <taxon>Fabaceae</taxon>
        <taxon>Papilionoideae</taxon>
        <taxon>50 kb inversion clade</taxon>
        <taxon>NPAAA clade</taxon>
        <taxon>indigoferoid/millettioid clade</taxon>
        <taxon>Phaseoleae</taxon>
        <taxon>Canavalia</taxon>
    </lineage>
</organism>
<sequence length="117" mass="13301">MILRSRIMDVCKQKPGNMISHLYGKLENCICSLHWREPYLNIYSDQNLVYLQRGVVWLVLFVPCTTPEVHLVSLLLSPCRASTSWSVHSLGLQQDQNGVEKCVPKVSILRVSSATMQ</sequence>
<protein>
    <submittedName>
        <fullName evidence="1">Uncharacterized protein</fullName>
    </submittedName>
</protein>
<evidence type="ECO:0000313" key="1">
    <source>
        <dbReference type="EMBL" id="KAK7361215.1"/>
    </source>
</evidence>
<proteinExistence type="predicted"/>
<dbReference type="Proteomes" id="UP001367508">
    <property type="component" value="Unassembled WGS sequence"/>
</dbReference>
<dbReference type="AlphaFoldDB" id="A0AAN9MUF5"/>
<accession>A0AAN9MUF5</accession>
<dbReference type="EMBL" id="JAYMYQ010000001">
    <property type="protein sequence ID" value="KAK7361215.1"/>
    <property type="molecule type" value="Genomic_DNA"/>
</dbReference>
<reference evidence="1 2" key="1">
    <citation type="submission" date="2024-01" db="EMBL/GenBank/DDBJ databases">
        <title>The genomes of 5 underutilized Papilionoideae crops provide insights into root nodulation and disease resistanc.</title>
        <authorList>
            <person name="Jiang F."/>
        </authorList>
    </citation>
    <scope>NUCLEOTIDE SEQUENCE [LARGE SCALE GENOMIC DNA]</scope>
    <source>
        <strain evidence="1">LVBAO_FW01</strain>
        <tissue evidence="1">Leaves</tissue>
    </source>
</reference>
<comment type="caution">
    <text evidence="1">The sequence shown here is derived from an EMBL/GenBank/DDBJ whole genome shotgun (WGS) entry which is preliminary data.</text>
</comment>